<evidence type="ECO:0000256" key="1">
    <source>
        <dbReference type="SAM" id="SignalP"/>
    </source>
</evidence>
<reference evidence="3" key="1">
    <citation type="journal article" date="2023" name="Proc. Natl. Acad. Sci. U.S.A.">
        <title>Genomic and structural basis for evolution of tropane alkaloid biosynthesis.</title>
        <authorList>
            <person name="Wanga Y.-J."/>
            <person name="Taina T."/>
            <person name="Yua J.-Y."/>
            <person name="Lia J."/>
            <person name="Xua B."/>
            <person name="Chenc J."/>
            <person name="D'Auriad J.C."/>
            <person name="Huanga J.-P."/>
            <person name="Huanga S.-X."/>
        </authorList>
    </citation>
    <scope>NUCLEOTIDE SEQUENCE [LARGE SCALE GENOMIC DNA]</scope>
    <source>
        <strain evidence="3">cv. KIB-2019</strain>
    </source>
</reference>
<evidence type="ECO:0000313" key="2">
    <source>
        <dbReference type="EMBL" id="KAJ8539748.1"/>
    </source>
</evidence>
<keyword evidence="3" id="KW-1185">Reference proteome</keyword>
<protein>
    <recommendedName>
        <fullName evidence="4">Carboxypeptidase A inhibitor-like domain-containing protein</fullName>
    </recommendedName>
</protein>
<gene>
    <name evidence="2" type="ORF">K7X08_014000</name>
</gene>
<proteinExistence type="predicted"/>
<feature type="signal peptide" evidence="1">
    <location>
        <begin position="1"/>
        <end position="31"/>
    </location>
</feature>
<name>A0A9Q1LMM2_9SOLA</name>
<dbReference type="EMBL" id="JAJAGQ010000016">
    <property type="protein sequence ID" value="KAJ8539748.1"/>
    <property type="molecule type" value="Genomic_DNA"/>
</dbReference>
<comment type="caution">
    <text evidence="2">The sequence shown here is derived from an EMBL/GenBank/DDBJ whole genome shotgun (WGS) entry which is preliminary data.</text>
</comment>
<evidence type="ECO:0000313" key="3">
    <source>
        <dbReference type="Proteomes" id="UP001152561"/>
    </source>
</evidence>
<keyword evidence="1" id="KW-0732">Signal</keyword>
<evidence type="ECO:0008006" key="4">
    <source>
        <dbReference type="Google" id="ProtNLM"/>
    </source>
</evidence>
<accession>A0A9Q1LMM2</accession>
<feature type="chain" id="PRO_5040431154" description="Carboxypeptidase A inhibitor-like domain-containing protein" evidence="1">
    <location>
        <begin position="32"/>
        <end position="96"/>
    </location>
</feature>
<organism evidence="2 3">
    <name type="scientific">Anisodus acutangulus</name>
    <dbReference type="NCBI Taxonomy" id="402998"/>
    <lineage>
        <taxon>Eukaryota</taxon>
        <taxon>Viridiplantae</taxon>
        <taxon>Streptophyta</taxon>
        <taxon>Embryophyta</taxon>
        <taxon>Tracheophyta</taxon>
        <taxon>Spermatophyta</taxon>
        <taxon>Magnoliopsida</taxon>
        <taxon>eudicotyledons</taxon>
        <taxon>Gunneridae</taxon>
        <taxon>Pentapetalae</taxon>
        <taxon>asterids</taxon>
        <taxon>lamiids</taxon>
        <taxon>Solanales</taxon>
        <taxon>Solanaceae</taxon>
        <taxon>Solanoideae</taxon>
        <taxon>Hyoscyameae</taxon>
        <taxon>Anisodus</taxon>
    </lineage>
</organism>
<dbReference type="Proteomes" id="UP001152561">
    <property type="component" value="Unassembled WGS sequence"/>
</dbReference>
<dbReference type="AlphaFoldDB" id="A0A9Q1LMM2"/>
<sequence>MAKKCLSHKLALFFGILLVTLTVHLNTQVVAVRHLPLEIEVIEEILLPHLTREYKGCGKACKSSADCDRKAGVCTQCRVWSKKARDKTNTRCYSWI</sequence>